<dbReference type="WBParaSite" id="NBR_0001849201-mRNA-1">
    <property type="protein sequence ID" value="NBR_0001849201-mRNA-1"/>
    <property type="gene ID" value="NBR_0001849201"/>
</dbReference>
<dbReference type="Proteomes" id="UP000271162">
    <property type="component" value="Unassembled WGS sequence"/>
</dbReference>
<gene>
    <name evidence="1" type="ORF">NBR_LOCUS18493</name>
</gene>
<reference evidence="3" key="1">
    <citation type="submission" date="2017-02" db="UniProtKB">
        <authorList>
            <consortium name="WormBaseParasite"/>
        </authorList>
    </citation>
    <scope>IDENTIFICATION</scope>
</reference>
<keyword evidence="2" id="KW-1185">Reference proteome</keyword>
<sequence length="156" mass="17879">MYFLGAVFIEVILRGGWSSTVAFHISQSRQGEVIAGTNSLSNLGVNVHTEEDSKTEIPEKREKGNVVVVCGIYIPPWKWWYFKPSAKEGQQRAFEWVMRSIKEGASTEVYSIQNQHTAIPFSHKGDRTDYMEMHWTLGNGQMAREMGRLETPYDFE</sequence>
<reference evidence="1 2" key="2">
    <citation type="submission" date="2018-11" db="EMBL/GenBank/DDBJ databases">
        <authorList>
            <consortium name="Pathogen Informatics"/>
        </authorList>
    </citation>
    <scope>NUCLEOTIDE SEQUENCE [LARGE SCALE GENOMIC DNA]</scope>
</reference>
<protein>
    <submittedName>
        <fullName evidence="3">BBE domain-containing protein</fullName>
    </submittedName>
</protein>
<name>A0A0N4YMS1_NIPBR</name>
<dbReference type="EMBL" id="UYSL01023465">
    <property type="protein sequence ID" value="VDL82218.1"/>
    <property type="molecule type" value="Genomic_DNA"/>
</dbReference>
<proteinExistence type="predicted"/>
<evidence type="ECO:0000313" key="2">
    <source>
        <dbReference type="Proteomes" id="UP000271162"/>
    </source>
</evidence>
<organism evidence="3">
    <name type="scientific">Nippostrongylus brasiliensis</name>
    <name type="common">Rat hookworm</name>
    <dbReference type="NCBI Taxonomy" id="27835"/>
    <lineage>
        <taxon>Eukaryota</taxon>
        <taxon>Metazoa</taxon>
        <taxon>Ecdysozoa</taxon>
        <taxon>Nematoda</taxon>
        <taxon>Chromadorea</taxon>
        <taxon>Rhabditida</taxon>
        <taxon>Rhabditina</taxon>
        <taxon>Rhabditomorpha</taxon>
        <taxon>Strongyloidea</taxon>
        <taxon>Heligmosomidae</taxon>
        <taxon>Nippostrongylus</taxon>
    </lineage>
</organism>
<dbReference type="AlphaFoldDB" id="A0A0N4YMS1"/>
<accession>A0A0N4YMS1</accession>
<evidence type="ECO:0000313" key="3">
    <source>
        <dbReference type="WBParaSite" id="NBR_0001849201-mRNA-1"/>
    </source>
</evidence>
<dbReference type="STRING" id="27835.A0A0N4YMS1"/>
<evidence type="ECO:0000313" key="1">
    <source>
        <dbReference type="EMBL" id="VDL82218.1"/>
    </source>
</evidence>